<protein>
    <submittedName>
        <fullName evidence="1">Uncharacterized protein</fullName>
    </submittedName>
</protein>
<sequence length="104" mass="12533">MKSIQIHSMNLNKQIDQQLVQLQESIGKKLQLQKKLLYKNCKILIMNLLILLKIRNLTSKIINDTYILYLKIQERYQQILYKWNNQCKLLDLNLILQIYSKDNI</sequence>
<comment type="caution">
    <text evidence="1">The sequence shown here is derived from an EMBL/GenBank/DDBJ whole genome shotgun (WGS) entry which is preliminary data.</text>
</comment>
<gene>
    <name evidence="1" type="ORF">PPENT_87.1.T0080117</name>
</gene>
<organism evidence="1 2">
    <name type="scientific">Paramecium pentaurelia</name>
    <dbReference type="NCBI Taxonomy" id="43138"/>
    <lineage>
        <taxon>Eukaryota</taxon>
        <taxon>Sar</taxon>
        <taxon>Alveolata</taxon>
        <taxon>Ciliophora</taxon>
        <taxon>Intramacronucleata</taxon>
        <taxon>Oligohymenophorea</taxon>
        <taxon>Peniculida</taxon>
        <taxon>Parameciidae</taxon>
        <taxon>Paramecium</taxon>
    </lineage>
</organism>
<keyword evidence="2" id="KW-1185">Reference proteome</keyword>
<accession>A0A8S1SGG1</accession>
<evidence type="ECO:0000313" key="1">
    <source>
        <dbReference type="EMBL" id="CAD8139475.1"/>
    </source>
</evidence>
<dbReference type="AlphaFoldDB" id="A0A8S1SGG1"/>
<evidence type="ECO:0000313" key="2">
    <source>
        <dbReference type="Proteomes" id="UP000689195"/>
    </source>
</evidence>
<reference evidence="1" key="1">
    <citation type="submission" date="2021-01" db="EMBL/GenBank/DDBJ databases">
        <authorList>
            <consortium name="Genoscope - CEA"/>
            <person name="William W."/>
        </authorList>
    </citation>
    <scope>NUCLEOTIDE SEQUENCE</scope>
</reference>
<proteinExistence type="predicted"/>
<dbReference type="EMBL" id="CAJJDO010000008">
    <property type="protein sequence ID" value="CAD8139475.1"/>
    <property type="molecule type" value="Genomic_DNA"/>
</dbReference>
<name>A0A8S1SGG1_9CILI</name>
<dbReference type="Proteomes" id="UP000689195">
    <property type="component" value="Unassembled WGS sequence"/>
</dbReference>